<feature type="region of interest" description="Disordered" evidence="1">
    <location>
        <begin position="224"/>
        <end position="251"/>
    </location>
</feature>
<evidence type="ECO:0000313" key="2">
    <source>
        <dbReference type="EMBL" id="KAA8569853.1"/>
    </source>
</evidence>
<accession>A0A5M9JN73</accession>
<evidence type="ECO:0000256" key="1">
    <source>
        <dbReference type="SAM" id="MobiDB-lite"/>
    </source>
</evidence>
<organism evidence="2 3">
    <name type="scientific">Monilinia fructicola</name>
    <name type="common">Brown rot fungus</name>
    <name type="synonym">Ciboria fructicola</name>
    <dbReference type="NCBI Taxonomy" id="38448"/>
    <lineage>
        <taxon>Eukaryota</taxon>
        <taxon>Fungi</taxon>
        <taxon>Dikarya</taxon>
        <taxon>Ascomycota</taxon>
        <taxon>Pezizomycotina</taxon>
        <taxon>Leotiomycetes</taxon>
        <taxon>Helotiales</taxon>
        <taxon>Sclerotiniaceae</taxon>
        <taxon>Monilinia</taxon>
    </lineage>
</organism>
<name>A0A5M9JN73_MONFR</name>
<dbReference type="VEuPathDB" id="FungiDB:MFRU_005g00130"/>
<comment type="caution">
    <text evidence="2">The sequence shown here is derived from an EMBL/GenBank/DDBJ whole genome shotgun (WGS) entry which is preliminary data.</text>
</comment>
<protein>
    <submittedName>
        <fullName evidence="2">Uncharacterized protein</fullName>
    </submittedName>
</protein>
<feature type="compositionally biased region" description="Polar residues" evidence="1">
    <location>
        <begin position="239"/>
        <end position="251"/>
    </location>
</feature>
<dbReference type="EMBL" id="VICG01000007">
    <property type="protein sequence ID" value="KAA8569853.1"/>
    <property type="molecule type" value="Genomic_DNA"/>
</dbReference>
<dbReference type="Proteomes" id="UP000322873">
    <property type="component" value="Unassembled WGS sequence"/>
</dbReference>
<reference evidence="2 3" key="1">
    <citation type="submission" date="2019-06" db="EMBL/GenBank/DDBJ databases">
        <title>Genome Sequence of the Brown Rot Fungal Pathogen Monilinia fructicola.</title>
        <authorList>
            <person name="De Miccolis Angelini R.M."/>
            <person name="Landi L."/>
            <person name="Abate D."/>
            <person name="Pollastro S."/>
            <person name="Romanazzi G."/>
            <person name="Faretra F."/>
        </authorList>
    </citation>
    <scope>NUCLEOTIDE SEQUENCE [LARGE SCALE GENOMIC DNA]</scope>
    <source>
        <strain evidence="2 3">Mfrc123</strain>
    </source>
</reference>
<evidence type="ECO:0000313" key="3">
    <source>
        <dbReference type="Proteomes" id="UP000322873"/>
    </source>
</evidence>
<proteinExistence type="predicted"/>
<gene>
    <name evidence="2" type="ORF">EYC84_002196</name>
</gene>
<sequence length="251" mass="27863">MQSDPETTDKVSSALAIQGDKSDYAIIRAAMEDFMKLYGLNIRHKKDYQLVKRILNDMQAHDKKWPAIDENRVLANDSDPSDGDNEKQDSSGSQFIERSPTYLSAMASDSSVAVSANTEITTAPATTIRRTGYRWYRDDDGVFVDYVAEQSPVEPVATSQDEEVVSRVAERADEEAGKREAKNEMEGGSRIAIDRKELPSAGFEAMSLTDGRDIRGSENFVVGDDEEAGVLHGEKDSGTNDGNDQSYEMWW</sequence>
<keyword evidence="3" id="KW-1185">Reference proteome</keyword>
<feature type="region of interest" description="Disordered" evidence="1">
    <location>
        <begin position="69"/>
        <end position="95"/>
    </location>
</feature>
<dbReference type="AlphaFoldDB" id="A0A5M9JN73"/>